<dbReference type="InterPro" id="IPR002187">
    <property type="entry name" value="N-reg_PII"/>
</dbReference>
<sequence length="117" mass="12254">MIKIEAVVRPERVNVVLEAIVEAGCQGYSYTNVTGRGQQQGVEVFTGRGGQVVSRASVPKTIISAVVNDDQKDAVIEAIVANARSGEDGAIGDGKIFVSPVSEVVRVRTGERDGAAL</sequence>
<dbReference type="Proteomes" id="UP001174909">
    <property type="component" value="Unassembled WGS sequence"/>
</dbReference>
<protein>
    <submittedName>
        <fullName evidence="1">Nitrogen regulatory protein P-II 2</fullName>
    </submittedName>
</protein>
<dbReference type="SMART" id="SM00938">
    <property type="entry name" value="P-II"/>
    <property type="match status" value="1"/>
</dbReference>
<reference evidence="1" key="1">
    <citation type="submission" date="2023-03" db="EMBL/GenBank/DDBJ databases">
        <authorList>
            <person name="Steffen K."/>
            <person name="Cardenas P."/>
        </authorList>
    </citation>
    <scope>NUCLEOTIDE SEQUENCE</scope>
</reference>
<dbReference type="GO" id="GO:0005524">
    <property type="term" value="F:ATP binding"/>
    <property type="evidence" value="ECO:0007669"/>
    <property type="project" value="TreeGrafter"/>
</dbReference>
<dbReference type="GO" id="GO:0005829">
    <property type="term" value="C:cytosol"/>
    <property type="evidence" value="ECO:0007669"/>
    <property type="project" value="TreeGrafter"/>
</dbReference>
<comment type="caution">
    <text evidence="1">The sequence shown here is derived from an EMBL/GenBank/DDBJ whole genome shotgun (WGS) entry which is preliminary data.</text>
</comment>
<gene>
    <name evidence="1" type="ORF">GBAR_LOCUS6127</name>
</gene>
<dbReference type="PANTHER" id="PTHR30115:SF11">
    <property type="entry name" value="NITROGEN REGULATORY PROTEIN P-II HOMOLOG"/>
    <property type="match status" value="1"/>
</dbReference>
<dbReference type="Pfam" id="PF00543">
    <property type="entry name" value="P-II"/>
    <property type="match status" value="1"/>
</dbReference>
<dbReference type="InterPro" id="IPR011322">
    <property type="entry name" value="N-reg_PII-like_a/b"/>
</dbReference>
<name>A0AA35RCP3_GEOBA</name>
<dbReference type="EMBL" id="CASHTH010000918">
    <property type="protein sequence ID" value="CAI8009044.1"/>
    <property type="molecule type" value="Genomic_DNA"/>
</dbReference>
<dbReference type="GO" id="GO:0030234">
    <property type="term" value="F:enzyme regulator activity"/>
    <property type="evidence" value="ECO:0007669"/>
    <property type="project" value="InterPro"/>
</dbReference>
<dbReference type="GO" id="GO:0006808">
    <property type="term" value="P:regulation of nitrogen utilization"/>
    <property type="evidence" value="ECO:0007669"/>
    <property type="project" value="InterPro"/>
</dbReference>
<evidence type="ECO:0000313" key="1">
    <source>
        <dbReference type="EMBL" id="CAI8009044.1"/>
    </source>
</evidence>
<dbReference type="AlphaFoldDB" id="A0AA35RCP3"/>
<dbReference type="PRINTS" id="PR00340">
    <property type="entry name" value="PIIGLNB"/>
</dbReference>
<dbReference type="SUPFAM" id="SSF54913">
    <property type="entry name" value="GlnB-like"/>
    <property type="match status" value="1"/>
</dbReference>
<organism evidence="1 2">
    <name type="scientific">Geodia barretti</name>
    <name type="common">Barrett's horny sponge</name>
    <dbReference type="NCBI Taxonomy" id="519541"/>
    <lineage>
        <taxon>Eukaryota</taxon>
        <taxon>Metazoa</taxon>
        <taxon>Porifera</taxon>
        <taxon>Demospongiae</taxon>
        <taxon>Heteroscleromorpha</taxon>
        <taxon>Tetractinellida</taxon>
        <taxon>Astrophorina</taxon>
        <taxon>Geodiidae</taxon>
        <taxon>Geodia</taxon>
    </lineage>
</organism>
<dbReference type="PROSITE" id="PS51343">
    <property type="entry name" value="PII_GLNB_DOM"/>
    <property type="match status" value="1"/>
</dbReference>
<dbReference type="InterPro" id="IPR015867">
    <property type="entry name" value="N-reg_PII/ATP_PRibTrfase_C"/>
</dbReference>
<evidence type="ECO:0000313" key="2">
    <source>
        <dbReference type="Proteomes" id="UP001174909"/>
    </source>
</evidence>
<dbReference type="Gene3D" id="3.30.70.120">
    <property type="match status" value="1"/>
</dbReference>
<keyword evidence="2" id="KW-1185">Reference proteome</keyword>
<accession>A0AA35RCP3</accession>
<proteinExistence type="predicted"/>
<dbReference type="PANTHER" id="PTHR30115">
    <property type="entry name" value="NITROGEN REGULATORY PROTEIN P-II"/>
    <property type="match status" value="1"/>
</dbReference>